<comment type="caution">
    <text evidence="1">The sequence shown here is derived from an EMBL/GenBank/DDBJ whole genome shotgun (WGS) entry which is preliminary data.</text>
</comment>
<accession>E3BPJ1</accession>
<organism evidence="1 2">
    <name type="scientific">Vibrio caribbeanicus ATCC BAA-2122</name>
    <dbReference type="NCBI Taxonomy" id="796620"/>
    <lineage>
        <taxon>Bacteria</taxon>
        <taxon>Pseudomonadati</taxon>
        <taxon>Pseudomonadota</taxon>
        <taxon>Gammaproteobacteria</taxon>
        <taxon>Vibrionales</taxon>
        <taxon>Vibrionaceae</taxon>
        <taxon>Vibrio</taxon>
    </lineage>
</organism>
<reference evidence="1 2" key="1">
    <citation type="journal article" date="2012" name="Int. J. Syst. Evol. Microbiol.">
        <title>Vibrio caribbeanicus sp. nov., isolated from the marine sponge Scleritoderma cyanea.</title>
        <authorList>
            <person name="Hoffmann M."/>
            <person name="Monday S.R."/>
            <person name="Allard M.W."/>
            <person name="Strain E.A."/>
            <person name="Whittaker P."/>
            <person name="Naum M."/>
            <person name="McCarthy P.J."/>
            <person name="Lopez J.V."/>
            <person name="Fischer M."/>
            <person name="Brown E.W."/>
        </authorList>
    </citation>
    <scope>NUCLEOTIDE SEQUENCE [LARGE SCALE GENOMIC DNA]</scope>
    <source>
        <strain evidence="1 2">ATCC BAA-2122</strain>
    </source>
</reference>
<evidence type="ECO:0000313" key="2">
    <source>
        <dbReference type="Proteomes" id="UP000002943"/>
    </source>
</evidence>
<dbReference type="AlphaFoldDB" id="E3BPJ1"/>
<dbReference type="Proteomes" id="UP000002943">
    <property type="component" value="Unassembled WGS sequence"/>
</dbReference>
<evidence type="ECO:0000313" key="1">
    <source>
        <dbReference type="EMBL" id="EFP95080.1"/>
    </source>
</evidence>
<sequence>MQKLENQTQYKRYLRKKLRVSLLKKVYFWSLTKTEATPK</sequence>
<dbReference type="EMBL" id="AEIU01000108">
    <property type="protein sequence ID" value="EFP95080.1"/>
    <property type="molecule type" value="Genomic_DNA"/>
</dbReference>
<dbReference type="STRING" id="796620.VIBC2010_04187"/>
<proteinExistence type="predicted"/>
<protein>
    <submittedName>
        <fullName evidence="1">Uncharacterized protein</fullName>
    </submittedName>
</protein>
<gene>
    <name evidence="1" type="ORF">VIBC2010_04187</name>
</gene>
<name>E3BPJ1_9VIBR</name>
<keyword evidence="2" id="KW-1185">Reference proteome</keyword>